<comment type="caution">
    <text evidence="2">The sequence shown here is derived from an EMBL/GenBank/DDBJ whole genome shotgun (WGS) entry which is preliminary data.</text>
</comment>
<protein>
    <submittedName>
        <fullName evidence="2">Uncharacterized protein</fullName>
    </submittedName>
</protein>
<evidence type="ECO:0000256" key="1">
    <source>
        <dbReference type="SAM" id="MobiDB-lite"/>
    </source>
</evidence>
<keyword evidence="3" id="KW-1185">Reference proteome</keyword>
<feature type="compositionally biased region" description="Polar residues" evidence="1">
    <location>
        <begin position="104"/>
        <end position="120"/>
    </location>
</feature>
<accession>A0AAD8EMV2</accession>
<gene>
    <name evidence="2" type="ORF">L9F63_012869</name>
</gene>
<organism evidence="2 3">
    <name type="scientific">Diploptera punctata</name>
    <name type="common">Pacific beetle cockroach</name>
    <dbReference type="NCBI Taxonomy" id="6984"/>
    <lineage>
        <taxon>Eukaryota</taxon>
        <taxon>Metazoa</taxon>
        <taxon>Ecdysozoa</taxon>
        <taxon>Arthropoda</taxon>
        <taxon>Hexapoda</taxon>
        <taxon>Insecta</taxon>
        <taxon>Pterygota</taxon>
        <taxon>Neoptera</taxon>
        <taxon>Polyneoptera</taxon>
        <taxon>Dictyoptera</taxon>
        <taxon>Blattodea</taxon>
        <taxon>Blaberoidea</taxon>
        <taxon>Blaberidae</taxon>
        <taxon>Diplopterinae</taxon>
        <taxon>Diploptera</taxon>
    </lineage>
</organism>
<sequence length="237" mass="26528">MVRSRAQTQQVQTFGTYGAALADNTQQHQQLYQTPVQGLRLQFSNPAALNLLQQAGQQQSAPSNFNQKYFLQIRVKPTADRNLKYEAHVVPFRVPPTSKPDADVTSSSFTLSQPSHQNALPQQYQQQLTYPQQYEQQYQQQTLPQQYQQQQYQQQQYQQPQFPESVLTSAAQFRNSLSQQPVRFRAPAPVTQTTSDAASASTSAKTAAVPGLLGVAFSPASEVSQLRFSGSFANFSY</sequence>
<name>A0AAD8EMV2_DIPPU</name>
<evidence type="ECO:0000313" key="3">
    <source>
        <dbReference type="Proteomes" id="UP001233999"/>
    </source>
</evidence>
<reference evidence="2" key="1">
    <citation type="journal article" date="2023" name="IScience">
        <title>Live-bearing cockroach genome reveals convergent evolutionary mechanisms linked to viviparity in insects and beyond.</title>
        <authorList>
            <person name="Fouks B."/>
            <person name="Harrison M.C."/>
            <person name="Mikhailova A.A."/>
            <person name="Marchal E."/>
            <person name="English S."/>
            <person name="Carruthers M."/>
            <person name="Jennings E.C."/>
            <person name="Chiamaka E.L."/>
            <person name="Frigard R.A."/>
            <person name="Pippel M."/>
            <person name="Attardo G.M."/>
            <person name="Benoit J.B."/>
            <person name="Bornberg-Bauer E."/>
            <person name="Tobe S.S."/>
        </authorList>
    </citation>
    <scope>NUCLEOTIDE SEQUENCE</scope>
    <source>
        <strain evidence="2">Stay&amp;Tobe</strain>
    </source>
</reference>
<dbReference type="AlphaFoldDB" id="A0AAD8EMV2"/>
<evidence type="ECO:0000313" key="2">
    <source>
        <dbReference type="EMBL" id="KAJ9595976.1"/>
    </source>
</evidence>
<dbReference type="Proteomes" id="UP001233999">
    <property type="component" value="Unassembled WGS sequence"/>
</dbReference>
<reference evidence="2" key="2">
    <citation type="submission" date="2023-05" db="EMBL/GenBank/DDBJ databases">
        <authorList>
            <person name="Fouks B."/>
        </authorList>
    </citation>
    <scope>NUCLEOTIDE SEQUENCE</scope>
    <source>
        <strain evidence="2">Stay&amp;Tobe</strain>
        <tissue evidence="2">Testes</tissue>
    </source>
</reference>
<feature type="region of interest" description="Disordered" evidence="1">
    <location>
        <begin position="93"/>
        <end position="126"/>
    </location>
</feature>
<proteinExistence type="predicted"/>
<dbReference type="EMBL" id="JASPKZ010002301">
    <property type="protein sequence ID" value="KAJ9595976.1"/>
    <property type="molecule type" value="Genomic_DNA"/>
</dbReference>